<keyword evidence="4" id="KW-1185">Reference proteome</keyword>
<dbReference type="RefSeq" id="WP_325774945.1">
    <property type="nucleotide sequence ID" value="NZ_VTDN01000003.1"/>
</dbReference>
<evidence type="ECO:0000313" key="3">
    <source>
        <dbReference type="EMBL" id="MEB5476434.1"/>
    </source>
</evidence>
<dbReference type="Pfam" id="PF14231">
    <property type="entry name" value="GXWXG"/>
    <property type="match status" value="1"/>
</dbReference>
<accession>A0ABU6DTH0</accession>
<organism evidence="3 4">
    <name type="scientific">Acinetobacter pollinis</name>
    <dbReference type="NCBI Taxonomy" id="2605270"/>
    <lineage>
        <taxon>Bacteria</taxon>
        <taxon>Pseudomonadati</taxon>
        <taxon>Pseudomonadota</taxon>
        <taxon>Gammaproteobacteria</taxon>
        <taxon>Moraxellales</taxon>
        <taxon>Moraxellaceae</taxon>
        <taxon>Acinetobacter</taxon>
    </lineage>
</organism>
<comment type="caution">
    <text evidence="3">The sequence shown here is derived from an EMBL/GenBank/DDBJ whole genome shotgun (WGS) entry which is preliminary data.</text>
</comment>
<dbReference type="EMBL" id="VTDN01000003">
    <property type="protein sequence ID" value="MEB5476434.1"/>
    <property type="molecule type" value="Genomic_DNA"/>
</dbReference>
<dbReference type="InterPro" id="IPR025951">
    <property type="entry name" value="GXWXG_dom"/>
</dbReference>
<sequence>MNHKTAYTDQFNQLKDKSYESADELIAFFDTLPEISIENIYGKWKGGLFDGPWDVEFSKKINWFGKWFQDQFTTDSVICYNDKGELFSNKEVMRGGASLWNIDFRGKTSATLVYDHVPLFGHFRQVDENIVMGVMSGKPFEGAPSYLLEERNGVFYLERIQEFPAKFVES</sequence>
<proteinExistence type="predicted"/>
<feature type="domain" description="GXWXG" evidence="1">
    <location>
        <begin position="27"/>
        <end position="84"/>
    </location>
</feature>
<evidence type="ECO:0000259" key="2">
    <source>
        <dbReference type="Pfam" id="PF14232"/>
    </source>
</evidence>
<reference evidence="3 4" key="1">
    <citation type="submission" date="2019-08" db="EMBL/GenBank/DDBJ databases">
        <title>Five species of Acinetobacter isolated from floral nectar and animal pollinators.</title>
        <authorList>
            <person name="Hendry T.A."/>
        </authorList>
    </citation>
    <scope>NUCLEOTIDE SEQUENCE [LARGE SCALE GENOMIC DNA]</scope>
    <source>
        <strain evidence="3 4">MD18.27</strain>
    </source>
</reference>
<gene>
    <name evidence="3" type="ORF">I2F25_05090</name>
</gene>
<evidence type="ECO:0000313" key="4">
    <source>
        <dbReference type="Proteomes" id="UP001339883"/>
    </source>
</evidence>
<protein>
    <submittedName>
        <fullName evidence="3">DUF4334 domain-containing protein</fullName>
    </submittedName>
</protein>
<dbReference type="Pfam" id="PF14232">
    <property type="entry name" value="DUF4334"/>
    <property type="match status" value="1"/>
</dbReference>
<dbReference type="InterPro" id="IPR025568">
    <property type="entry name" value="DUF4334"/>
</dbReference>
<dbReference type="Gene3D" id="2.40.128.580">
    <property type="entry name" value="GXWXG domain"/>
    <property type="match status" value="1"/>
</dbReference>
<dbReference type="Proteomes" id="UP001339883">
    <property type="component" value="Unassembled WGS sequence"/>
</dbReference>
<evidence type="ECO:0000259" key="1">
    <source>
        <dbReference type="Pfam" id="PF14231"/>
    </source>
</evidence>
<feature type="domain" description="DUF4334" evidence="2">
    <location>
        <begin position="95"/>
        <end position="159"/>
    </location>
</feature>
<name>A0ABU6DTH0_9GAMM</name>